<evidence type="ECO:0000313" key="3">
    <source>
        <dbReference type="Proteomes" id="UP000019487"/>
    </source>
</evidence>
<dbReference type="OrthoDB" id="3449878at2759"/>
<reference evidence="2 3" key="1">
    <citation type="journal article" date="2014" name="Genome Announc.">
        <title>Draft genome sequence of Sclerotinia borealis, a psychrophilic plant pathogenic fungus.</title>
        <authorList>
            <person name="Mardanov A.V."/>
            <person name="Beletsky A.V."/>
            <person name="Kadnikov V.V."/>
            <person name="Ignatov A.N."/>
            <person name="Ravin N.V."/>
        </authorList>
    </citation>
    <scope>NUCLEOTIDE SEQUENCE [LARGE SCALE GENOMIC DNA]</scope>
    <source>
        <strain evidence="3">F-4157</strain>
    </source>
</reference>
<evidence type="ECO:0000256" key="1">
    <source>
        <dbReference type="SAM" id="SignalP"/>
    </source>
</evidence>
<keyword evidence="1" id="KW-0732">Signal</keyword>
<proteinExistence type="predicted"/>
<dbReference type="Proteomes" id="UP000019487">
    <property type="component" value="Unassembled WGS sequence"/>
</dbReference>
<protein>
    <submittedName>
        <fullName evidence="2">Uncharacterized protein</fullName>
    </submittedName>
</protein>
<dbReference type="AlphaFoldDB" id="W9C2I0"/>
<evidence type="ECO:0000313" key="2">
    <source>
        <dbReference type="EMBL" id="ESZ90992.1"/>
    </source>
</evidence>
<name>W9C2I0_SCLBF</name>
<dbReference type="HOGENOM" id="CLU_1712988_0_0_1"/>
<feature type="chain" id="PRO_5004920009" evidence="1">
    <location>
        <begin position="20"/>
        <end position="166"/>
    </location>
</feature>
<organism evidence="2 3">
    <name type="scientific">Sclerotinia borealis (strain F-4128)</name>
    <dbReference type="NCBI Taxonomy" id="1432307"/>
    <lineage>
        <taxon>Eukaryota</taxon>
        <taxon>Fungi</taxon>
        <taxon>Dikarya</taxon>
        <taxon>Ascomycota</taxon>
        <taxon>Pezizomycotina</taxon>
        <taxon>Leotiomycetes</taxon>
        <taxon>Helotiales</taxon>
        <taxon>Sclerotiniaceae</taxon>
        <taxon>Sclerotinia</taxon>
    </lineage>
</organism>
<comment type="caution">
    <text evidence="2">The sequence shown here is derived from an EMBL/GenBank/DDBJ whole genome shotgun (WGS) entry which is preliminary data.</text>
</comment>
<gene>
    <name evidence="2" type="ORF">SBOR_8626</name>
</gene>
<keyword evidence="3" id="KW-1185">Reference proteome</keyword>
<sequence length="166" mass="18276">MKVLLFISALVAFIPAILAAAVPLESRQVGVWGKPTDVAVFYCYMDGQCIAARRLWQHCQTEIFESNAPASNPEVRNELIASCLCGANYVGLLNQCLFCVSLAGPSMLVRDTQTTSAQEMCDKKATLSQYEKNSFQFGTSLQFPLILPSLWIGGTNLTYLDQILIE</sequence>
<dbReference type="EMBL" id="AYSA01000555">
    <property type="protein sequence ID" value="ESZ90992.1"/>
    <property type="molecule type" value="Genomic_DNA"/>
</dbReference>
<feature type="signal peptide" evidence="1">
    <location>
        <begin position="1"/>
        <end position="19"/>
    </location>
</feature>
<accession>W9C2I0</accession>